<dbReference type="InterPro" id="IPR042226">
    <property type="entry name" value="eFR1_2_sf"/>
</dbReference>
<evidence type="ECO:0000256" key="1">
    <source>
        <dbReference type="SAM" id="MobiDB-lite"/>
    </source>
</evidence>
<dbReference type="Gene3D" id="3.30.420.60">
    <property type="entry name" value="eRF1 domain 2"/>
    <property type="match status" value="1"/>
</dbReference>
<accession>A0A345SSY4</accession>
<evidence type="ECO:0000313" key="3">
    <source>
        <dbReference type="Proteomes" id="UP000249340"/>
    </source>
</evidence>
<protein>
    <submittedName>
        <fullName evidence="2">Peptide chain release factor 1</fullName>
    </submittedName>
</protein>
<dbReference type="OrthoDB" id="5179393at2"/>
<evidence type="ECO:0000313" key="2">
    <source>
        <dbReference type="EMBL" id="AXI76839.1"/>
    </source>
</evidence>
<reference evidence="3" key="1">
    <citation type="submission" date="2018-07" db="EMBL/GenBank/DDBJ databases">
        <title>Streptacidiphilus bronchialis DSM 106435 chromosome.</title>
        <authorList>
            <person name="Batra D."/>
            <person name="Gulvik C.A."/>
        </authorList>
    </citation>
    <scope>NUCLEOTIDE SEQUENCE [LARGE SCALE GENOMIC DNA]</scope>
    <source>
        <strain evidence="3">DSM 106435</strain>
    </source>
</reference>
<dbReference type="Pfam" id="PF18844">
    <property type="entry name" value="baeRF_family2"/>
    <property type="match status" value="1"/>
</dbReference>
<proteinExistence type="predicted"/>
<dbReference type="AlphaFoldDB" id="A0A345SSY4"/>
<keyword evidence="3" id="KW-1185">Reference proteome</keyword>
<dbReference type="EMBL" id="CP031264">
    <property type="protein sequence ID" value="AXI76839.1"/>
    <property type="molecule type" value="Genomic_DNA"/>
</dbReference>
<gene>
    <name evidence="2" type="ORF">C7M71_004570</name>
</gene>
<organism evidence="2 3">
    <name type="scientific">Peterkaempfera bronchialis</name>
    <dbReference type="NCBI Taxonomy" id="2126346"/>
    <lineage>
        <taxon>Bacteria</taxon>
        <taxon>Bacillati</taxon>
        <taxon>Actinomycetota</taxon>
        <taxon>Actinomycetes</taxon>
        <taxon>Kitasatosporales</taxon>
        <taxon>Streptomycetaceae</taxon>
        <taxon>Peterkaempfera</taxon>
    </lineage>
</organism>
<dbReference type="SUPFAM" id="SSF53137">
    <property type="entry name" value="Translational machinery components"/>
    <property type="match status" value="1"/>
</dbReference>
<feature type="region of interest" description="Disordered" evidence="1">
    <location>
        <begin position="140"/>
        <end position="169"/>
    </location>
</feature>
<dbReference type="RefSeq" id="WP_111491013.1">
    <property type="nucleotide sequence ID" value="NZ_CP031264.1"/>
</dbReference>
<name>A0A345SSY4_9ACTN</name>
<dbReference type="KEGG" id="stri:C7M71_004570"/>
<dbReference type="Proteomes" id="UP000249340">
    <property type="component" value="Chromosome"/>
</dbReference>
<dbReference type="InterPro" id="IPR040701">
    <property type="entry name" value="Bact_RF_family2"/>
</dbReference>
<sequence length="372" mass="39516">MRLTDLRPLYGHPGPWASAYADIGGDAEDARQAIPLRARSAREQLLEQGADPATADAVHQAITELRGSPGRRGLAVFATGGRVVHSEPLPDPPPATRAVWAPLPHVMPLLVQRGEQIPHLLVAVDRTGADFSVWSLGAGGRETPEDAQEVQGSTDPIHKSHPGGWSQPRYQRRAENTWDRNARSVAAEAAAVAERFAVEAILVTGDVRAVALLREHLPARWQETVTELDTGGRAEGTSPAHIEAARQAAVAARAARPRMAAADRFAQELGRHGLAVEGVGPVVNALAEGKVLTVLLEDRPESEARLWIGPDPGQLALFSEDARLLGVEVPQQDRADAAIARTLAATAADLVVLRPGDGAKPADGIGALLRHE</sequence>